<evidence type="ECO:0000313" key="4">
    <source>
        <dbReference type="Proteomes" id="UP000503483"/>
    </source>
</evidence>
<keyword evidence="4" id="KW-1185">Reference proteome</keyword>
<evidence type="ECO:0000259" key="2">
    <source>
        <dbReference type="Pfam" id="PF02470"/>
    </source>
</evidence>
<dbReference type="Pfam" id="PF02470">
    <property type="entry name" value="MlaD"/>
    <property type="match status" value="1"/>
</dbReference>
<dbReference type="PANTHER" id="PTHR36698:SF2">
    <property type="entry name" value="MCE_MLAD DOMAIN-CONTAINING PROTEIN"/>
    <property type="match status" value="1"/>
</dbReference>
<proteinExistence type="predicted"/>
<evidence type="ECO:0000256" key="1">
    <source>
        <dbReference type="SAM" id="Phobius"/>
    </source>
</evidence>
<dbReference type="PANTHER" id="PTHR36698">
    <property type="entry name" value="BLL5892 PROTEIN"/>
    <property type="match status" value="1"/>
</dbReference>
<dbReference type="KEGG" id="paco:AACT_0224"/>
<sequence>MDTKINFFKIGMFIVIFTIALLGVIFWLGKYGFEKQKFDEYSIFFEESISGLNIGSSIKYKGFEVGNVSEIKINPNNSEEIQINVLIKKGTPIKEDNYAMLGNLGITGLKYIELKGGSNESALLKENKDRVKLIPSRTSALTSLFDSTQDITTEVMLVLNQIKKVLDDKNIDKFSQFLVKGESSLTNINQLTEYLVANEKKIDELLDEVSGLVKNGNNSLKGVNKTADSLTKTANSFKELSTELQAELKKGSFNLKELSQESFDKLDNVLNSLDETLIQTQKFVDDLNQSPSDLIFKQKPIKYGPGEIDEK</sequence>
<feature type="domain" description="Mce/MlaD" evidence="2">
    <location>
        <begin position="43"/>
        <end position="117"/>
    </location>
</feature>
<name>A0A6M8E8D5_9BACT</name>
<gene>
    <name evidence="3" type="primary">mlaD</name>
    <name evidence="3" type="ORF">AACT_0224</name>
</gene>
<protein>
    <submittedName>
        <fullName evidence="3">Lipid asymmetry ABC transporter MlaABCDEF, periplasmic component MlaD</fullName>
    </submittedName>
</protein>
<keyword evidence="1" id="KW-0472">Membrane</keyword>
<dbReference type="AlphaFoldDB" id="A0A6M8E8D5"/>
<feature type="transmembrane region" description="Helical" evidence="1">
    <location>
        <begin position="6"/>
        <end position="28"/>
    </location>
</feature>
<reference evidence="3 4" key="1">
    <citation type="submission" date="2019-08" db="EMBL/GenBank/DDBJ databases">
        <title>Complete genome sequence of Arcobacter acticola.</title>
        <authorList>
            <person name="Miller W."/>
        </authorList>
    </citation>
    <scope>NUCLEOTIDE SEQUENCE [LARGE SCALE GENOMIC DNA]</scope>
    <source>
        <strain evidence="3 4">KCTC 52212</strain>
    </source>
</reference>
<keyword evidence="1" id="KW-0812">Transmembrane</keyword>
<accession>A0A6M8E8D5</accession>
<evidence type="ECO:0000313" key="3">
    <source>
        <dbReference type="EMBL" id="QKE27453.1"/>
    </source>
</evidence>
<dbReference type="InterPro" id="IPR003399">
    <property type="entry name" value="Mce/MlaD"/>
</dbReference>
<keyword evidence="1" id="KW-1133">Transmembrane helix</keyword>
<dbReference type="RefSeq" id="WP_172124189.1">
    <property type="nucleotide sequence ID" value="NZ_CP042652.1"/>
</dbReference>
<dbReference type="EMBL" id="CP042652">
    <property type="protein sequence ID" value="QKE27453.1"/>
    <property type="molecule type" value="Genomic_DNA"/>
</dbReference>
<organism evidence="3 4">
    <name type="scientific">Arcobacter acticola</name>
    <dbReference type="NCBI Taxonomy" id="1849015"/>
    <lineage>
        <taxon>Bacteria</taxon>
        <taxon>Pseudomonadati</taxon>
        <taxon>Campylobacterota</taxon>
        <taxon>Epsilonproteobacteria</taxon>
        <taxon>Campylobacterales</taxon>
        <taxon>Arcobacteraceae</taxon>
        <taxon>Arcobacter</taxon>
    </lineage>
</organism>
<dbReference type="Proteomes" id="UP000503483">
    <property type="component" value="Chromosome"/>
</dbReference>